<dbReference type="OrthoDB" id="5354164at2759"/>
<organism evidence="1 2">
    <name type="scientific">Aspergillus turcosus</name>
    <dbReference type="NCBI Taxonomy" id="1245748"/>
    <lineage>
        <taxon>Eukaryota</taxon>
        <taxon>Fungi</taxon>
        <taxon>Dikarya</taxon>
        <taxon>Ascomycota</taxon>
        <taxon>Pezizomycotina</taxon>
        <taxon>Eurotiomycetes</taxon>
        <taxon>Eurotiomycetidae</taxon>
        <taxon>Eurotiales</taxon>
        <taxon>Aspergillaceae</taxon>
        <taxon>Aspergillus</taxon>
        <taxon>Aspergillus subgen. Fumigati</taxon>
    </lineage>
</organism>
<evidence type="ECO:0000313" key="2">
    <source>
        <dbReference type="Proteomes" id="UP000215289"/>
    </source>
</evidence>
<comment type="caution">
    <text evidence="1">The sequence shown here is derived from an EMBL/GenBank/DDBJ whole genome shotgun (WGS) entry which is preliminary data.</text>
</comment>
<keyword evidence="2" id="KW-1185">Reference proteome</keyword>
<dbReference type="Proteomes" id="UP000215289">
    <property type="component" value="Unassembled WGS sequence"/>
</dbReference>
<evidence type="ECO:0000313" key="1">
    <source>
        <dbReference type="EMBL" id="RLL96809.1"/>
    </source>
</evidence>
<dbReference type="EMBL" id="NIDN02000098">
    <property type="protein sequence ID" value="RLL96809.1"/>
    <property type="molecule type" value="Genomic_DNA"/>
</dbReference>
<sequence>MSALGKLTNSIFSATNENNIQLAAINFDFTLLKFEAPKEFGPLGSALSRRRRQDAEEGQPHRTARRLGALFEDLIPDSPRLIESFGTRVSQVVQTPGISPSGSGIDGPFEPYVGADGTTLWAAATSGVASIGVYLLSCLLARAWDAKQATAIWVELIKQRKQEIEQAYAENKIVAAATLFAARQEISRDDLARWDNSARSWLRSADRAKQFEFAQLNLIQRNLALPVPANTSTYASVLSTWQQTMLGLEALLCGTPIMISNGSLLLAFSSWHLFPDLILLGNKTTHVKFRDQLFPPGGTGTINSEEASAPNLEGGLKWSLTLSHLKYYGDPVVARSNRDFTRVTFRQFKLVLLGSLCREWKASPREFEVIAQWLLDIWSILGELDSDARSRFQWLKHLVDAAQDLLHCGGLVKQTTMQLVQYGHRRAKSFLVDRSEVLIPYFGICSPGTLAALSQHNDRDCAIAYLRQLAVELRFGPEDAVICYALGASQLTDPSMVQHWEIATAVAHTVKSRKRDVDGHFLSSEQRHCRMFVKRLHGEGFSNEPINLESLMSKCIEQGENCSVITTSRPICQKKIDISIEAPNFAVFDPSAATGRNSLDECSGPWTKYVLVYGDWRLGLYVKESGETQRYTELHDRAVSAAWGLLSPAGGTQEFGKAKIDPCMLADYLSLIAVEDPPKLDDQWSWAREDSVYKRRAPGMSMSPVALIQCTAANFLPAALPHLARANAFSCIARFETGLIDLDPGDIGTALALCSEDSIFVAAVVLSDPFDPPASHDIRHILGNIGHPGLTLLVAPQEPKIRKPSDAFNVVAHAPYDFQRENNFTGTSLHLSFTDWKFPLNPGDERTIDQEVMVVESVISVLDRGRWVADLDIMCIDFKQLPRIATVCDKHERNTHDSNYDYFSIDSWDELLDVPEGVGIFRAHGNWAARLAAVSILSQQGQAHSIGVFGCQPVCFKCFEEEREEGVRFLANHESPLPSFCID</sequence>
<protein>
    <submittedName>
        <fullName evidence="1">Uncharacterized protein</fullName>
    </submittedName>
</protein>
<gene>
    <name evidence="1" type="ORF">CFD26_105475</name>
</gene>
<proteinExistence type="predicted"/>
<name>A0A421D3V6_9EURO</name>
<reference evidence="1 2" key="1">
    <citation type="submission" date="2018-08" db="EMBL/GenBank/DDBJ databases">
        <title>Draft genome sequences of two Aspergillus turcosus clinical strains isolated from bronchoalveolar lavage fluid: one azole-susceptible and the other azole-resistant.</title>
        <authorList>
            <person name="Parent-Michaud M."/>
            <person name="Dufresne P.J."/>
            <person name="Fournier E."/>
            <person name="Martineau C."/>
            <person name="Moreira S."/>
            <person name="Perkins V."/>
            <person name="De Repentigny L."/>
            <person name="Dufresne S.F."/>
        </authorList>
    </citation>
    <scope>NUCLEOTIDE SEQUENCE [LARGE SCALE GENOMIC DNA]</scope>
    <source>
        <strain evidence="1">HMR AF 1038</strain>
    </source>
</reference>
<accession>A0A421D3V6</accession>
<dbReference type="AlphaFoldDB" id="A0A421D3V6"/>